<dbReference type="CDD" id="cd02440">
    <property type="entry name" value="AdoMet_MTases"/>
    <property type="match status" value="1"/>
</dbReference>
<dbReference type="Pfam" id="PF13489">
    <property type="entry name" value="Methyltransf_23"/>
    <property type="match status" value="1"/>
</dbReference>
<dbReference type="GO" id="GO:0032259">
    <property type="term" value="P:methylation"/>
    <property type="evidence" value="ECO:0007669"/>
    <property type="project" value="UniProtKB-KW"/>
</dbReference>
<gene>
    <name evidence="3" type="ORF">BCR38DRAFT_352786</name>
</gene>
<evidence type="ECO:0000313" key="3">
    <source>
        <dbReference type="EMBL" id="ORY58399.1"/>
    </source>
</evidence>
<dbReference type="OrthoDB" id="184880at2759"/>
<sequence>MPQRPSTSSTGGTSVPSLVNTDASSQNEAYDSITSSVKEHVYEGGMRYHAYKSETNYAFPNDENFQNCEDMKHEMALTLCSGRFHYAPIEYMMVPGAHVLDLGTGTGIWAIEFGDRYPDAEVVGYDFSPIQPSSVPQNVRFIVDDFEDEWVDPENKFDFVFIRFTIRFVKNRKALLDRIYRHLKPGGYVEIHDMNPPAMADDDSISPEKPYAVRTWLDLVGQGCDALGGCVNAMRYIPDELAKAGFKDTQIVSHKCPLGGWPQDPRLRRVGTFLAEIFMEGMKGLSYRPFTTGLGWSPDQLEVYLATVRPDLSNPNFHTYYPYNIVYARKPTRL</sequence>
<protein>
    <submittedName>
        <fullName evidence="3">S-adenosyl-L-methionine-dependent methyltransferase</fullName>
    </submittedName>
</protein>
<reference evidence="3 4" key="1">
    <citation type="submission" date="2016-07" db="EMBL/GenBank/DDBJ databases">
        <title>Pervasive Adenine N6-methylation of Active Genes in Fungi.</title>
        <authorList>
            <consortium name="DOE Joint Genome Institute"/>
            <person name="Mondo S.J."/>
            <person name="Dannebaum R.O."/>
            <person name="Kuo R.C."/>
            <person name="Labutti K."/>
            <person name="Haridas S."/>
            <person name="Kuo A."/>
            <person name="Salamov A."/>
            <person name="Ahrendt S.R."/>
            <person name="Lipzen A."/>
            <person name="Sullivan W."/>
            <person name="Andreopoulos W.B."/>
            <person name="Clum A."/>
            <person name="Lindquist E."/>
            <person name="Daum C."/>
            <person name="Ramamoorthy G.K."/>
            <person name="Gryganskyi A."/>
            <person name="Culley D."/>
            <person name="Magnuson J.K."/>
            <person name="James T.Y."/>
            <person name="O'Malley M.A."/>
            <person name="Stajich J.E."/>
            <person name="Spatafora J.W."/>
            <person name="Visel A."/>
            <person name="Grigoriev I.V."/>
        </authorList>
    </citation>
    <scope>NUCLEOTIDE SEQUENCE [LARGE SCALE GENOMIC DNA]</scope>
    <source>
        <strain evidence="3 4">CBS 129021</strain>
    </source>
</reference>
<dbReference type="PANTHER" id="PTHR43591">
    <property type="entry name" value="METHYLTRANSFERASE"/>
    <property type="match status" value="1"/>
</dbReference>
<dbReference type="Gene3D" id="3.40.50.150">
    <property type="entry name" value="Vaccinia Virus protein VP39"/>
    <property type="match status" value="1"/>
</dbReference>
<name>A0A1Y2DGM7_9PEZI</name>
<keyword evidence="3" id="KW-0808">Transferase</keyword>
<organism evidence="3 4">
    <name type="scientific">Pseudomassariella vexata</name>
    <dbReference type="NCBI Taxonomy" id="1141098"/>
    <lineage>
        <taxon>Eukaryota</taxon>
        <taxon>Fungi</taxon>
        <taxon>Dikarya</taxon>
        <taxon>Ascomycota</taxon>
        <taxon>Pezizomycotina</taxon>
        <taxon>Sordariomycetes</taxon>
        <taxon>Xylariomycetidae</taxon>
        <taxon>Amphisphaeriales</taxon>
        <taxon>Pseudomassariaceae</taxon>
        <taxon>Pseudomassariella</taxon>
    </lineage>
</organism>
<dbReference type="AlphaFoldDB" id="A0A1Y2DGM7"/>
<dbReference type="EMBL" id="MCFJ01000016">
    <property type="protein sequence ID" value="ORY58399.1"/>
    <property type="molecule type" value="Genomic_DNA"/>
</dbReference>
<dbReference type="PANTHER" id="PTHR43591:SF10">
    <property type="entry name" value="ABC TRANSMEMBRANE TYPE-1 DOMAIN-CONTAINING PROTEIN-RELATED"/>
    <property type="match status" value="1"/>
</dbReference>
<dbReference type="InterPro" id="IPR029063">
    <property type="entry name" value="SAM-dependent_MTases_sf"/>
</dbReference>
<feature type="compositionally biased region" description="Low complexity" evidence="2">
    <location>
        <begin position="1"/>
        <end position="14"/>
    </location>
</feature>
<dbReference type="RefSeq" id="XP_040711316.1">
    <property type="nucleotide sequence ID" value="XM_040856729.1"/>
</dbReference>
<proteinExistence type="inferred from homology"/>
<dbReference type="STRING" id="1141098.A0A1Y2DGM7"/>
<comment type="caution">
    <text evidence="3">The sequence shown here is derived from an EMBL/GenBank/DDBJ whole genome shotgun (WGS) entry which is preliminary data.</text>
</comment>
<evidence type="ECO:0000313" key="4">
    <source>
        <dbReference type="Proteomes" id="UP000193689"/>
    </source>
</evidence>
<feature type="compositionally biased region" description="Polar residues" evidence="2">
    <location>
        <begin position="15"/>
        <end position="30"/>
    </location>
</feature>
<dbReference type="GO" id="GO:0008168">
    <property type="term" value="F:methyltransferase activity"/>
    <property type="evidence" value="ECO:0007669"/>
    <property type="project" value="UniProtKB-KW"/>
</dbReference>
<accession>A0A1Y2DGM7</accession>
<keyword evidence="3" id="KW-0489">Methyltransferase</keyword>
<dbReference type="GeneID" id="63772941"/>
<dbReference type="Proteomes" id="UP000193689">
    <property type="component" value="Unassembled WGS sequence"/>
</dbReference>
<dbReference type="SUPFAM" id="SSF53335">
    <property type="entry name" value="S-adenosyl-L-methionine-dependent methyltransferases"/>
    <property type="match status" value="1"/>
</dbReference>
<dbReference type="InParanoid" id="A0A1Y2DGM7"/>
<comment type="similarity">
    <text evidence="1">Belongs to the methyltransferase superfamily. LaeA methyltransferase family.</text>
</comment>
<keyword evidence="4" id="KW-1185">Reference proteome</keyword>
<feature type="region of interest" description="Disordered" evidence="2">
    <location>
        <begin position="1"/>
        <end position="30"/>
    </location>
</feature>
<evidence type="ECO:0000256" key="2">
    <source>
        <dbReference type="SAM" id="MobiDB-lite"/>
    </source>
</evidence>
<evidence type="ECO:0000256" key="1">
    <source>
        <dbReference type="ARBA" id="ARBA00038158"/>
    </source>
</evidence>